<dbReference type="GO" id="GO:0048020">
    <property type="term" value="F:CCR chemokine receptor binding"/>
    <property type="evidence" value="ECO:0007669"/>
    <property type="project" value="TreeGrafter"/>
</dbReference>
<dbReference type="InterPro" id="IPR039809">
    <property type="entry name" value="Chemokine_b/g/d"/>
</dbReference>
<organism evidence="8 9">
    <name type="scientific">Pelusios castaneus</name>
    <name type="common">West African mud turtle</name>
    <dbReference type="NCBI Taxonomy" id="367368"/>
    <lineage>
        <taxon>Eukaryota</taxon>
        <taxon>Metazoa</taxon>
        <taxon>Chordata</taxon>
        <taxon>Craniata</taxon>
        <taxon>Vertebrata</taxon>
        <taxon>Euteleostomi</taxon>
        <taxon>Archelosauria</taxon>
        <taxon>Testudinata</taxon>
        <taxon>Testudines</taxon>
        <taxon>Pleurodira</taxon>
        <taxon>Pelomedusidae</taxon>
        <taxon>Pelusios</taxon>
    </lineage>
</organism>
<reference evidence="8" key="2">
    <citation type="submission" date="2025-09" db="UniProtKB">
        <authorList>
            <consortium name="Ensembl"/>
        </authorList>
    </citation>
    <scope>IDENTIFICATION</scope>
</reference>
<dbReference type="InterPro" id="IPR036048">
    <property type="entry name" value="Interleukin_8-like_sf"/>
</dbReference>
<dbReference type="FunFam" id="2.40.50.40:FF:000002">
    <property type="entry name" value="C-C motif chemokine"/>
    <property type="match status" value="1"/>
</dbReference>
<dbReference type="GO" id="GO:0070098">
    <property type="term" value="P:chemokine-mediated signaling pathway"/>
    <property type="evidence" value="ECO:0007669"/>
    <property type="project" value="TreeGrafter"/>
</dbReference>
<feature type="signal peptide" evidence="6">
    <location>
        <begin position="1"/>
        <end position="22"/>
    </location>
</feature>
<reference evidence="8" key="1">
    <citation type="submission" date="2025-08" db="UniProtKB">
        <authorList>
            <consortium name="Ensembl"/>
        </authorList>
    </citation>
    <scope>IDENTIFICATION</scope>
</reference>
<dbReference type="GO" id="GO:0030335">
    <property type="term" value="P:positive regulation of cell migration"/>
    <property type="evidence" value="ECO:0007669"/>
    <property type="project" value="TreeGrafter"/>
</dbReference>
<dbReference type="CDD" id="cd00272">
    <property type="entry name" value="Chemokine_CC"/>
    <property type="match status" value="1"/>
</dbReference>
<proteinExistence type="inferred from homology"/>
<dbReference type="SMART" id="SM00199">
    <property type="entry name" value="SCY"/>
    <property type="match status" value="1"/>
</dbReference>
<dbReference type="GO" id="GO:0061844">
    <property type="term" value="P:antimicrobial humoral immune response mediated by antimicrobial peptide"/>
    <property type="evidence" value="ECO:0007669"/>
    <property type="project" value="TreeGrafter"/>
</dbReference>
<feature type="chain" id="PRO_5034696342" description="C-C motif chemokine" evidence="6">
    <location>
        <begin position="23"/>
        <end position="91"/>
    </location>
</feature>
<evidence type="ECO:0000256" key="3">
    <source>
        <dbReference type="ARBA" id="ARBA00022514"/>
    </source>
</evidence>
<keyword evidence="6" id="KW-0964">Secreted</keyword>
<keyword evidence="4 6" id="KW-0732">Signal</keyword>
<dbReference type="GO" id="GO:0005615">
    <property type="term" value="C:extracellular space"/>
    <property type="evidence" value="ECO:0007669"/>
    <property type="project" value="UniProtKB-KW"/>
</dbReference>
<evidence type="ECO:0000256" key="2">
    <source>
        <dbReference type="ARBA" id="ARBA00022500"/>
    </source>
</evidence>
<keyword evidence="9" id="KW-1185">Reference proteome</keyword>
<dbReference type="GO" id="GO:0006954">
    <property type="term" value="P:inflammatory response"/>
    <property type="evidence" value="ECO:0007669"/>
    <property type="project" value="TreeGrafter"/>
</dbReference>
<comment type="similarity">
    <text evidence="1 6">Belongs to the intercrine beta (chemokine CC) family.</text>
</comment>
<keyword evidence="3 6" id="KW-0202">Cytokine</keyword>
<dbReference type="SUPFAM" id="SSF54117">
    <property type="entry name" value="Interleukin 8-like chemokines"/>
    <property type="match status" value="1"/>
</dbReference>
<comment type="subcellular location">
    <subcellularLocation>
        <location evidence="6">Secreted</location>
    </subcellularLocation>
</comment>
<dbReference type="AlphaFoldDB" id="A0A8C8S8L9"/>
<dbReference type="Ensembl" id="ENSPCET00000017395.1">
    <property type="protein sequence ID" value="ENSPCEP00000016804.1"/>
    <property type="gene ID" value="ENSPCEG00000013211.1"/>
</dbReference>
<evidence type="ECO:0000313" key="9">
    <source>
        <dbReference type="Proteomes" id="UP000694393"/>
    </source>
</evidence>
<sequence>MKVSVAALTILLIATFCSLASSAPLEKDPPTVCCFSYITQRIPRRFVIDYYNTKSECRQPAIVFIMKNGREICANPSDSWVKEVVTSLEMN</sequence>
<evidence type="ECO:0000259" key="7">
    <source>
        <dbReference type="SMART" id="SM00199"/>
    </source>
</evidence>
<dbReference type="InterPro" id="IPR000827">
    <property type="entry name" value="Chemokine_CC_CS"/>
</dbReference>
<dbReference type="Pfam" id="PF00048">
    <property type="entry name" value="IL8"/>
    <property type="match status" value="1"/>
</dbReference>
<evidence type="ECO:0000256" key="1">
    <source>
        <dbReference type="ARBA" id="ARBA00010868"/>
    </source>
</evidence>
<evidence type="ECO:0000256" key="5">
    <source>
        <dbReference type="ARBA" id="ARBA00023157"/>
    </source>
</evidence>
<dbReference type="InterPro" id="IPR001811">
    <property type="entry name" value="Chemokine_IL8-like_dom"/>
</dbReference>
<keyword evidence="5" id="KW-1015">Disulfide bond</keyword>
<name>A0A8C8S8L9_9SAUR</name>
<dbReference type="PANTHER" id="PTHR12015">
    <property type="entry name" value="SMALL INDUCIBLE CYTOKINE A"/>
    <property type="match status" value="1"/>
</dbReference>
<dbReference type="Gene3D" id="2.40.50.40">
    <property type="match status" value="1"/>
</dbReference>
<accession>A0A8C8S8L9</accession>
<dbReference type="Proteomes" id="UP000694393">
    <property type="component" value="Unplaced"/>
</dbReference>
<dbReference type="PROSITE" id="PS00472">
    <property type="entry name" value="SMALL_CYTOKINES_CC"/>
    <property type="match status" value="1"/>
</dbReference>
<protein>
    <recommendedName>
        <fullName evidence="6">C-C motif chemokine</fullName>
    </recommendedName>
</protein>
<feature type="domain" description="Chemokine interleukin-8-like" evidence="7">
    <location>
        <begin position="30"/>
        <end position="88"/>
    </location>
</feature>
<evidence type="ECO:0000313" key="8">
    <source>
        <dbReference type="Ensembl" id="ENSPCEP00000016804.1"/>
    </source>
</evidence>
<evidence type="ECO:0000256" key="4">
    <source>
        <dbReference type="ARBA" id="ARBA00022729"/>
    </source>
</evidence>
<evidence type="ECO:0000256" key="6">
    <source>
        <dbReference type="RuleBase" id="RU361150"/>
    </source>
</evidence>
<dbReference type="GO" id="GO:0048245">
    <property type="term" value="P:eosinophil chemotaxis"/>
    <property type="evidence" value="ECO:0007669"/>
    <property type="project" value="TreeGrafter"/>
</dbReference>
<dbReference type="PANTHER" id="PTHR12015:SF103">
    <property type="entry name" value="C-C MOTIF CHEMOKINE 4-RELATED"/>
    <property type="match status" value="1"/>
</dbReference>
<keyword evidence="2 6" id="KW-0145">Chemotaxis</keyword>
<dbReference type="GO" id="GO:0008009">
    <property type="term" value="F:chemokine activity"/>
    <property type="evidence" value="ECO:0007669"/>
    <property type="project" value="InterPro"/>
</dbReference>